<dbReference type="InterPro" id="IPR009078">
    <property type="entry name" value="Ferritin-like_SF"/>
</dbReference>
<evidence type="ECO:0000313" key="1">
    <source>
        <dbReference type="EMBL" id="QKJ29736.1"/>
    </source>
</evidence>
<dbReference type="RefSeq" id="WP_173414428.1">
    <property type="nucleotide sequence ID" value="NZ_CP054139.1"/>
</dbReference>
<evidence type="ECO:0000313" key="2">
    <source>
        <dbReference type="Proteomes" id="UP000505355"/>
    </source>
</evidence>
<protein>
    <submittedName>
        <fullName evidence="1">DUF892 family protein</fullName>
    </submittedName>
</protein>
<dbReference type="Gene3D" id="1.20.1260.10">
    <property type="match status" value="1"/>
</dbReference>
<dbReference type="PANTHER" id="PTHR30565:SF9">
    <property type="entry name" value="PROTEIN YCIF"/>
    <property type="match status" value="1"/>
</dbReference>
<dbReference type="AlphaFoldDB" id="A0A7D4UF11"/>
<dbReference type="PANTHER" id="PTHR30565">
    <property type="entry name" value="PROTEIN YCIF"/>
    <property type="match status" value="1"/>
</dbReference>
<dbReference type="Pfam" id="PF05974">
    <property type="entry name" value="DUF892"/>
    <property type="match status" value="1"/>
</dbReference>
<dbReference type="Proteomes" id="UP000505355">
    <property type="component" value="Chromosome"/>
</dbReference>
<proteinExistence type="predicted"/>
<dbReference type="SUPFAM" id="SSF47240">
    <property type="entry name" value="Ferritin-like"/>
    <property type="match status" value="1"/>
</dbReference>
<dbReference type="InterPro" id="IPR012347">
    <property type="entry name" value="Ferritin-like"/>
</dbReference>
<organism evidence="1 2">
    <name type="scientific">Mucilaginibacter mali</name>
    <dbReference type="NCBI Taxonomy" id="2740462"/>
    <lineage>
        <taxon>Bacteria</taxon>
        <taxon>Pseudomonadati</taxon>
        <taxon>Bacteroidota</taxon>
        <taxon>Sphingobacteriia</taxon>
        <taxon>Sphingobacteriales</taxon>
        <taxon>Sphingobacteriaceae</taxon>
        <taxon>Mucilaginibacter</taxon>
    </lineage>
</organism>
<dbReference type="InterPro" id="IPR047114">
    <property type="entry name" value="YciF"/>
</dbReference>
<dbReference type="InterPro" id="IPR010287">
    <property type="entry name" value="DUF892_YciF-like"/>
</dbReference>
<sequence>MRVYNGDLKLDEAALRKLFLRQLDNVYCIKKHLVKILPSLADKASFPDLKNAILENADQIKLQLLRMDVIYKIYNATYKDQKCIGVKTLSLEAYVASRIEKQLPVERDLALLIHLQITESVEMAYFNVLKNIAASLNNNEVETLLQQNFETAVSSMKLYELIAKEYIA</sequence>
<reference evidence="1 2" key="1">
    <citation type="submission" date="2020-05" db="EMBL/GenBank/DDBJ databases">
        <title>Mucilaginibacter mali sp. nov.</title>
        <authorList>
            <person name="Kim H.S."/>
            <person name="Lee K.C."/>
            <person name="Suh M.K."/>
            <person name="Kim J.-S."/>
            <person name="Han K.-I."/>
            <person name="Eom M.K."/>
            <person name="Shin Y.K."/>
            <person name="Lee J.-S."/>
        </authorList>
    </citation>
    <scope>NUCLEOTIDE SEQUENCE [LARGE SCALE GENOMIC DNA]</scope>
    <source>
        <strain evidence="1 2">G2-14</strain>
    </source>
</reference>
<keyword evidence="2" id="KW-1185">Reference proteome</keyword>
<accession>A0A7D4UF11</accession>
<dbReference type="KEGG" id="mmab:HQ865_08180"/>
<name>A0A7D4UF11_9SPHI</name>
<dbReference type="EMBL" id="CP054139">
    <property type="protein sequence ID" value="QKJ29736.1"/>
    <property type="molecule type" value="Genomic_DNA"/>
</dbReference>
<gene>
    <name evidence="1" type="ORF">HQ865_08180</name>
</gene>